<reference evidence="2" key="1">
    <citation type="submission" date="2022-03" db="EMBL/GenBank/DDBJ databases">
        <title>Streptomyces 7R015 and 7R016 isolated from Barleria lupulina in Thailand.</title>
        <authorList>
            <person name="Kanchanasin P."/>
            <person name="Phongsopitanun W."/>
            <person name="Tanasupawat S."/>
        </authorList>
    </citation>
    <scope>NUCLEOTIDE SEQUENCE</scope>
    <source>
        <strain evidence="2">7R016</strain>
    </source>
</reference>
<gene>
    <name evidence="2" type="ORF">MQN93_04615</name>
</gene>
<accession>A0ABS9XA84</accession>
<sequence>MQFAIVLYDRFTALDAVGPYETLSRLPDSEVVFVAERTGPVRTEGGNLALVADRTLAEVPHPDVVVVPGGPGQTPQMDNGALLDWIRTADATSTWTTSVCTGSLLLAAAGLLEGRRATSHWLALDELKRFGVEPTGERVVIDGKYVTAAGVSSGIDMGLTLLGRMSGDVVAQAVQLGIEYDPQPPYDAGSPHKAPADVVELIRSMSRFILGKEPTT</sequence>
<feature type="domain" description="DJ-1/PfpI" evidence="1">
    <location>
        <begin position="4"/>
        <end position="162"/>
    </location>
</feature>
<keyword evidence="3" id="KW-1185">Reference proteome</keyword>
<dbReference type="InterPro" id="IPR029062">
    <property type="entry name" value="Class_I_gatase-like"/>
</dbReference>
<protein>
    <submittedName>
        <fullName evidence="2">DJ-1/PfpI family protein</fullName>
    </submittedName>
</protein>
<dbReference type="InterPro" id="IPR002818">
    <property type="entry name" value="DJ-1/PfpI"/>
</dbReference>
<dbReference type="PANTHER" id="PTHR43130">
    <property type="entry name" value="ARAC-FAMILY TRANSCRIPTIONAL REGULATOR"/>
    <property type="match status" value="1"/>
</dbReference>
<evidence type="ECO:0000313" key="2">
    <source>
        <dbReference type="EMBL" id="MCI3239004.1"/>
    </source>
</evidence>
<evidence type="ECO:0000259" key="1">
    <source>
        <dbReference type="Pfam" id="PF01965"/>
    </source>
</evidence>
<dbReference type="PANTHER" id="PTHR43130:SF2">
    <property type="entry name" value="DJ-1_PFPI DOMAIN-CONTAINING PROTEIN"/>
    <property type="match status" value="1"/>
</dbReference>
<comment type="caution">
    <text evidence="2">The sequence shown here is derived from an EMBL/GenBank/DDBJ whole genome shotgun (WGS) entry which is preliminary data.</text>
</comment>
<dbReference type="Proteomes" id="UP001165270">
    <property type="component" value="Unassembled WGS sequence"/>
</dbReference>
<dbReference type="SUPFAM" id="SSF52317">
    <property type="entry name" value="Class I glutamine amidotransferase-like"/>
    <property type="match status" value="1"/>
</dbReference>
<dbReference type="RefSeq" id="WP_242708410.1">
    <property type="nucleotide sequence ID" value="NZ_JALDAX010000001.1"/>
</dbReference>
<dbReference type="EMBL" id="JALDAX010000001">
    <property type="protein sequence ID" value="MCI3239004.1"/>
    <property type="molecule type" value="Genomic_DNA"/>
</dbReference>
<evidence type="ECO:0000313" key="3">
    <source>
        <dbReference type="Proteomes" id="UP001165270"/>
    </source>
</evidence>
<dbReference type="InterPro" id="IPR052158">
    <property type="entry name" value="INH-QAR"/>
</dbReference>
<name>A0ABS9XA84_9ACTN</name>
<proteinExistence type="predicted"/>
<organism evidence="2 3">
    <name type="scientific">Streptomyces spinosisporus</name>
    <dbReference type="NCBI Taxonomy" id="2927582"/>
    <lineage>
        <taxon>Bacteria</taxon>
        <taxon>Bacillati</taxon>
        <taxon>Actinomycetota</taxon>
        <taxon>Actinomycetes</taxon>
        <taxon>Kitasatosporales</taxon>
        <taxon>Streptomycetaceae</taxon>
        <taxon>Streptomyces</taxon>
    </lineage>
</organism>
<dbReference type="Gene3D" id="3.40.50.880">
    <property type="match status" value="1"/>
</dbReference>
<dbReference type="Pfam" id="PF01965">
    <property type="entry name" value="DJ-1_PfpI"/>
    <property type="match status" value="1"/>
</dbReference>
<dbReference type="CDD" id="cd03139">
    <property type="entry name" value="GATase1_PfpI_2"/>
    <property type="match status" value="1"/>
</dbReference>